<evidence type="ECO:0000256" key="6">
    <source>
        <dbReference type="PIRNR" id="PIRNR000535"/>
    </source>
</evidence>
<reference evidence="8 9" key="1">
    <citation type="submission" date="2008-12" db="EMBL/GenBank/DDBJ databases">
        <authorList>
            <person name="Fulton L."/>
            <person name="Clifton S."/>
            <person name="Fulton B."/>
            <person name="Xu J."/>
            <person name="Minx P."/>
            <person name="Pepin K.H."/>
            <person name="Johnson M."/>
            <person name="Bhonagiri V."/>
            <person name="Nash W.E."/>
            <person name="Mardis E.R."/>
            <person name="Wilson R.K."/>
        </authorList>
    </citation>
    <scope>NUCLEOTIDE SEQUENCE [LARGE SCALE GENOMIC DNA]</scope>
    <source>
        <strain evidence="8 9">DSM 12042</strain>
    </source>
</reference>
<comment type="similarity">
    <text evidence="1">Belongs to the carbohydrate kinase pfkB family.</text>
</comment>
<feature type="domain" description="Carbohydrate kinase PfkB" evidence="7">
    <location>
        <begin position="40"/>
        <end position="313"/>
    </location>
</feature>
<keyword evidence="3 6" id="KW-0547">Nucleotide-binding</keyword>
<dbReference type="EC" id="2.7.1.144" evidence="6"/>
<evidence type="ECO:0000256" key="5">
    <source>
        <dbReference type="ARBA" id="ARBA00022840"/>
    </source>
</evidence>
<gene>
    <name evidence="8" type="ORF">HOLDEFILI_00998</name>
</gene>
<evidence type="ECO:0000313" key="8">
    <source>
        <dbReference type="EMBL" id="EEF68854.1"/>
    </source>
</evidence>
<dbReference type="SUPFAM" id="SSF53613">
    <property type="entry name" value="Ribokinase-like"/>
    <property type="match status" value="1"/>
</dbReference>
<dbReference type="eggNOG" id="COG1105">
    <property type="taxonomic scope" value="Bacteria"/>
</dbReference>
<organism evidence="8 9">
    <name type="scientific">Holdemania filiformis DSM 12042</name>
    <dbReference type="NCBI Taxonomy" id="545696"/>
    <lineage>
        <taxon>Bacteria</taxon>
        <taxon>Bacillati</taxon>
        <taxon>Bacillota</taxon>
        <taxon>Erysipelotrichia</taxon>
        <taxon>Erysipelotrichales</taxon>
        <taxon>Erysipelotrichaceae</taxon>
        <taxon>Holdemania</taxon>
    </lineage>
</organism>
<dbReference type="PANTHER" id="PTHR46566">
    <property type="entry name" value="1-PHOSPHOFRUCTOKINASE-RELATED"/>
    <property type="match status" value="1"/>
</dbReference>
<dbReference type="PANTHER" id="PTHR46566:SF1">
    <property type="entry name" value="1-PHOSPHOFRUCTOKINASE"/>
    <property type="match status" value="1"/>
</dbReference>
<comment type="caution">
    <text evidence="8">The sequence shown here is derived from an EMBL/GenBank/DDBJ whole genome shotgun (WGS) entry which is preliminary data.</text>
</comment>
<dbReference type="EMBL" id="ACCF01000055">
    <property type="protein sequence ID" value="EEF68854.1"/>
    <property type="molecule type" value="Genomic_DNA"/>
</dbReference>
<reference evidence="8 9" key="2">
    <citation type="submission" date="2009-02" db="EMBL/GenBank/DDBJ databases">
        <title>Draft genome sequence of Holdemania filiformis DSM 12042.</title>
        <authorList>
            <person name="Sudarsanam P."/>
            <person name="Ley R."/>
            <person name="Guruge J."/>
            <person name="Turnbaugh P.J."/>
            <person name="Mahowald M."/>
            <person name="Liep D."/>
            <person name="Gordon J."/>
        </authorList>
    </citation>
    <scope>NUCLEOTIDE SEQUENCE [LARGE SCALE GENOMIC DNA]</scope>
    <source>
        <strain evidence="8 9">DSM 12042</strain>
    </source>
</reference>
<dbReference type="UniPathway" id="UPA00704">
    <property type="reaction ID" value="UER00715"/>
</dbReference>
<keyword evidence="5 6" id="KW-0067">ATP-binding</keyword>
<dbReference type="Pfam" id="PF00294">
    <property type="entry name" value="PfkB"/>
    <property type="match status" value="1"/>
</dbReference>
<sequence length="336" mass="36481">MIVIVFKNDQNMLEMSFDIAYIGDAGRYTTMIITLTLNPSIDYTLTVDEPLLDVEVNRTTSEQMKVGGKGLNVSMMLDKLQIPSRAIALLGGFTGDYIEQALQSYPRIDLTRVPVDGMNRINVKLYHGPGTLCVNARGPEAGSSVRQTLSDLLEEAGPDDWVLVCGNMMRGLDEDFLTGLCTKVHQRQARLVIDMEALSPQLIERCRPDLIKPNFYEFKLLTGQSDLTLENLPQAAAKLRESGVDNILVSLGADGALLAASEGIYRLMQEPVEAVNQVGSGDAMLAAFVGKLTEGCAKAEALAWAGAAGSSVAMTHDEVSADQIAEGLHRMHVHKL</sequence>
<dbReference type="Gene3D" id="3.40.1190.20">
    <property type="match status" value="1"/>
</dbReference>
<evidence type="ECO:0000259" key="7">
    <source>
        <dbReference type="Pfam" id="PF00294"/>
    </source>
</evidence>
<accession>B9Y5B6</accession>
<dbReference type="AlphaFoldDB" id="B9Y5B6"/>
<dbReference type="OrthoDB" id="9801219at2"/>
<comment type="similarity">
    <text evidence="6">Belongs to the carbohydrate kinase PfkB family. LacC subfamily.</text>
</comment>
<dbReference type="InterPro" id="IPR011611">
    <property type="entry name" value="PfkB_dom"/>
</dbReference>
<evidence type="ECO:0000256" key="1">
    <source>
        <dbReference type="ARBA" id="ARBA00005380"/>
    </source>
</evidence>
<dbReference type="GO" id="GO:0005988">
    <property type="term" value="P:lactose metabolic process"/>
    <property type="evidence" value="ECO:0007669"/>
    <property type="project" value="UniProtKB-KW"/>
</dbReference>
<dbReference type="GO" id="GO:0008443">
    <property type="term" value="F:phosphofructokinase activity"/>
    <property type="evidence" value="ECO:0007669"/>
    <property type="project" value="TreeGrafter"/>
</dbReference>
<dbReference type="GO" id="GO:0005829">
    <property type="term" value="C:cytosol"/>
    <property type="evidence" value="ECO:0007669"/>
    <property type="project" value="TreeGrafter"/>
</dbReference>
<name>B9Y5B6_9FIRM</name>
<dbReference type="GO" id="GO:0009024">
    <property type="term" value="F:tagatose-6-phosphate kinase activity"/>
    <property type="evidence" value="ECO:0007669"/>
    <property type="project" value="UniProtKB-EC"/>
</dbReference>
<evidence type="ECO:0000256" key="2">
    <source>
        <dbReference type="ARBA" id="ARBA00022679"/>
    </source>
</evidence>
<protein>
    <recommendedName>
        <fullName evidence="6">Tagatose-6-phosphate kinase</fullName>
        <ecNumber evidence="6">2.7.1.144</ecNumber>
    </recommendedName>
</protein>
<dbReference type="GO" id="GO:0005524">
    <property type="term" value="F:ATP binding"/>
    <property type="evidence" value="ECO:0007669"/>
    <property type="project" value="UniProtKB-KW"/>
</dbReference>
<comment type="catalytic activity">
    <reaction evidence="6">
        <text>D-tagatofuranose 6-phosphate + ATP = D-tagatofuranose 1,6-bisphosphate + ADP + H(+)</text>
        <dbReference type="Rhea" id="RHEA:12420"/>
        <dbReference type="ChEBI" id="CHEBI:15378"/>
        <dbReference type="ChEBI" id="CHEBI:30616"/>
        <dbReference type="ChEBI" id="CHEBI:58694"/>
        <dbReference type="ChEBI" id="CHEBI:58695"/>
        <dbReference type="ChEBI" id="CHEBI:456216"/>
        <dbReference type="EC" id="2.7.1.144"/>
    </reaction>
</comment>
<keyword evidence="2 6" id="KW-0808">Transferase</keyword>
<dbReference type="NCBIfam" id="TIGR03168">
    <property type="entry name" value="1-PFK"/>
    <property type="match status" value="1"/>
</dbReference>
<proteinExistence type="inferred from homology"/>
<dbReference type="CDD" id="cd01164">
    <property type="entry name" value="FruK_PfkB_like"/>
    <property type="match status" value="1"/>
</dbReference>
<keyword evidence="4 8" id="KW-0418">Kinase</keyword>
<evidence type="ECO:0000256" key="3">
    <source>
        <dbReference type="ARBA" id="ARBA00022741"/>
    </source>
</evidence>
<dbReference type="Proteomes" id="UP000005950">
    <property type="component" value="Unassembled WGS sequence"/>
</dbReference>
<dbReference type="STRING" id="545696.HOLDEFILI_00998"/>
<evidence type="ECO:0000256" key="4">
    <source>
        <dbReference type="ARBA" id="ARBA00022777"/>
    </source>
</evidence>
<dbReference type="InterPro" id="IPR029056">
    <property type="entry name" value="Ribokinase-like"/>
</dbReference>
<keyword evidence="6" id="KW-0423">Lactose metabolism</keyword>
<dbReference type="InterPro" id="IPR017583">
    <property type="entry name" value="Tagatose/fructose_Pkinase"/>
</dbReference>
<dbReference type="HOGENOM" id="CLU_050013_1_0_9"/>
<dbReference type="GO" id="GO:2001059">
    <property type="term" value="P:D-tagatose 6-phosphate catabolic process"/>
    <property type="evidence" value="ECO:0007669"/>
    <property type="project" value="UniProtKB-UniPathway"/>
</dbReference>
<evidence type="ECO:0000313" key="9">
    <source>
        <dbReference type="Proteomes" id="UP000005950"/>
    </source>
</evidence>
<dbReference type="PIRSF" id="PIRSF000535">
    <property type="entry name" value="1PFK/6PFK/LacC"/>
    <property type="match status" value="1"/>
</dbReference>
<comment type="pathway">
    <text evidence="6">Carbohydrate metabolism; D-tagatose 6-phosphate degradation; D-glyceraldehyde 3-phosphate and glycerone phosphate from D-tagatose 6-phosphate: step 1/2.</text>
</comment>